<feature type="non-terminal residue" evidence="2">
    <location>
        <position position="1"/>
    </location>
</feature>
<dbReference type="InParanoid" id="B7QKJ1"/>
<feature type="compositionally biased region" description="Basic residues" evidence="1">
    <location>
        <begin position="13"/>
        <end position="28"/>
    </location>
</feature>
<reference evidence="2 4" key="1">
    <citation type="submission" date="2008-03" db="EMBL/GenBank/DDBJ databases">
        <title>Annotation of Ixodes scapularis.</title>
        <authorList>
            <consortium name="Ixodes scapularis Genome Project Consortium"/>
            <person name="Caler E."/>
            <person name="Hannick L.I."/>
            <person name="Bidwell S."/>
            <person name="Joardar V."/>
            <person name="Thiagarajan M."/>
            <person name="Amedeo P."/>
            <person name="Galinsky K.J."/>
            <person name="Schobel S."/>
            <person name="Inman J."/>
            <person name="Hostetler J."/>
            <person name="Miller J."/>
            <person name="Hammond M."/>
            <person name="Megy K."/>
            <person name="Lawson D."/>
            <person name="Kodira C."/>
            <person name="Sutton G."/>
            <person name="Meyer J."/>
            <person name="Hill C.A."/>
            <person name="Birren B."/>
            <person name="Nene V."/>
            <person name="Collins F."/>
            <person name="Alarcon-Chaidez F."/>
            <person name="Wikel S."/>
            <person name="Strausberg R."/>
        </authorList>
    </citation>
    <scope>NUCLEOTIDE SEQUENCE [LARGE SCALE GENOMIC DNA]</scope>
    <source>
        <strain evidence="4">Wikel</strain>
        <strain evidence="2">Wikel colony</strain>
    </source>
</reference>
<feature type="non-terminal residue" evidence="2">
    <location>
        <position position="103"/>
    </location>
</feature>
<evidence type="ECO:0000256" key="1">
    <source>
        <dbReference type="SAM" id="MobiDB-lite"/>
    </source>
</evidence>
<organism>
    <name type="scientific">Ixodes scapularis</name>
    <name type="common">Black-legged tick</name>
    <name type="synonym">Deer tick</name>
    <dbReference type="NCBI Taxonomy" id="6945"/>
    <lineage>
        <taxon>Eukaryota</taxon>
        <taxon>Metazoa</taxon>
        <taxon>Ecdysozoa</taxon>
        <taxon>Arthropoda</taxon>
        <taxon>Chelicerata</taxon>
        <taxon>Arachnida</taxon>
        <taxon>Acari</taxon>
        <taxon>Parasitiformes</taxon>
        <taxon>Ixodida</taxon>
        <taxon>Ixodoidea</taxon>
        <taxon>Ixodidae</taxon>
        <taxon>Ixodinae</taxon>
        <taxon>Ixodes</taxon>
    </lineage>
</organism>
<dbReference type="EMBL" id="DS960013">
    <property type="protein sequence ID" value="EEC19363.1"/>
    <property type="molecule type" value="Genomic_DNA"/>
</dbReference>
<accession>B7QKJ1</accession>
<dbReference type="VEuPathDB" id="VectorBase:ISCI014901"/>
<feature type="compositionally biased region" description="Basic residues" evidence="1">
    <location>
        <begin position="65"/>
        <end position="75"/>
    </location>
</feature>
<name>B7QKJ1_IXOSC</name>
<dbReference type="HOGENOM" id="CLU_2270435_0_0_1"/>
<evidence type="ECO:0000313" key="3">
    <source>
        <dbReference type="EnsemblMetazoa" id="ISCW014901-PA"/>
    </source>
</evidence>
<keyword evidence="4" id="KW-1185">Reference proteome</keyword>
<dbReference type="EnsemblMetazoa" id="ISCW014901-RA">
    <property type="protein sequence ID" value="ISCW014901-PA"/>
    <property type="gene ID" value="ISCW014901"/>
</dbReference>
<reference evidence="3" key="2">
    <citation type="submission" date="2020-05" db="UniProtKB">
        <authorList>
            <consortium name="EnsemblMetazoa"/>
        </authorList>
    </citation>
    <scope>IDENTIFICATION</scope>
    <source>
        <strain evidence="3">wikel</strain>
    </source>
</reference>
<evidence type="ECO:0000313" key="4">
    <source>
        <dbReference type="Proteomes" id="UP000001555"/>
    </source>
</evidence>
<dbReference type="PaxDb" id="6945-B7QKJ1"/>
<proteinExistence type="predicted"/>
<evidence type="ECO:0000313" key="2">
    <source>
        <dbReference type="EMBL" id="EEC19363.1"/>
    </source>
</evidence>
<feature type="region of interest" description="Disordered" evidence="1">
    <location>
        <begin position="1"/>
        <end position="75"/>
    </location>
</feature>
<dbReference type="Proteomes" id="UP000001555">
    <property type="component" value="Unassembled WGS sequence"/>
</dbReference>
<gene>
    <name evidence="2" type="ORF">IscW_ISCW014901</name>
</gene>
<sequence length="103" mass="12216">ARASFPARETRNRQKRTRSPTKHKRRLSRPTPELSGAASFPERRQPASRQEANKRRRAHTTPPHRTAKLLSRRPAYRYLRHHTYVRQSNPSARFPGKIRYPPR</sequence>
<dbReference type="AlphaFoldDB" id="B7QKJ1"/>
<dbReference type="VEuPathDB" id="VectorBase:ISCW014901"/>
<dbReference type="EMBL" id="ABJB010951650">
    <property type="status" value="NOT_ANNOTATED_CDS"/>
    <property type="molecule type" value="Genomic_DNA"/>
</dbReference>
<protein>
    <submittedName>
        <fullName evidence="2 3">Uncharacterized protein</fullName>
    </submittedName>
</protein>